<feature type="compositionally biased region" description="Gly residues" evidence="1">
    <location>
        <begin position="110"/>
        <end position="119"/>
    </location>
</feature>
<dbReference type="Proteomes" id="UP001266305">
    <property type="component" value="Unassembled WGS sequence"/>
</dbReference>
<protein>
    <submittedName>
        <fullName evidence="2">Uncharacterized protein</fullName>
    </submittedName>
</protein>
<feature type="non-terminal residue" evidence="2">
    <location>
        <position position="133"/>
    </location>
</feature>
<feature type="compositionally biased region" description="Low complexity" evidence="1">
    <location>
        <begin position="120"/>
        <end position="133"/>
    </location>
</feature>
<dbReference type="EMBL" id="JASSZA010000001">
    <property type="protein sequence ID" value="KAK2118865.1"/>
    <property type="molecule type" value="Genomic_DNA"/>
</dbReference>
<evidence type="ECO:0000313" key="3">
    <source>
        <dbReference type="Proteomes" id="UP001266305"/>
    </source>
</evidence>
<feature type="non-terminal residue" evidence="2">
    <location>
        <position position="1"/>
    </location>
</feature>
<keyword evidence="3" id="KW-1185">Reference proteome</keyword>
<evidence type="ECO:0000313" key="2">
    <source>
        <dbReference type="EMBL" id="KAK2118865.1"/>
    </source>
</evidence>
<proteinExistence type="predicted"/>
<name>A0ABQ9WB31_SAGOE</name>
<feature type="region of interest" description="Disordered" evidence="1">
    <location>
        <begin position="1"/>
        <end position="133"/>
    </location>
</feature>
<feature type="compositionally biased region" description="Low complexity" evidence="1">
    <location>
        <begin position="53"/>
        <end position="72"/>
    </location>
</feature>
<organism evidence="2 3">
    <name type="scientific">Saguinus oedipus</name>
    <name type="common">Cotton-top tamarin</name>
    <name type="synonym">Oedipomidas oedipus</name>
    <dbReference type="NCBI Taxonomy" id="9490"/>
    <lineage>
        <taxon>Eukaryota</taxon>
        <taxon>Metazoa</taxon>
        <taxon>Chordata</taxon>
        <taxon>Craniata</taxon>
        <taxon>Vertebrata</taxon>
        <taxon>Euteleostomi</taxon>
        <taxon>Mammalia</taxon>
        <taxon>Eutheria</taxon>
        <taxon>Euarchontoglires</taxon>
        <taxon>Primates</taxon>
        <taxon>Haplorrhini</taxon>
        <taxon>Platyrrhini</taxon>
        <taxon>Cebidae</taxon>
        <taxon>Callitrichinae</taxon>
        <taxon>Saguinus</taxon>
    </lineage>
</organism>
<comment type="caution">
    <text evidence="2">The sequence shown here is derived from an EMBL/GenBank/DDBJ whole genome shotgun (WGS) entry which is preliminary data.</text>
</comment>
<accession>A0ABQ9WB31</accession>
<reference evidence="2 3" key="1">
    <citation type="submission" date="2023-05" db="EMBL/GenBank/DDBJ databases">
        <title>B98-5 Cell Line De Novo Hybrid Assembly: An Optical Mapping Approach.</title>
        <authorList>
            <person name="Kananen K."/>
            <person name="Auerbach J.A."/>
            <person name="Kautto E."/>
            <person name="Blachly J.S."/>
        </authorList>
    </citation>
    <scope>NUCLEOTIDE SEQUENCE [LARGE SCALE GENOMIC DNA]</scope>
    <source>
        <strain evidence="2">B95-8</strain>
        <tissue evidence="2">Cell line</tissue>
    </source>
</reference>
<sequence>GRRGAQRPPSSRYGGRGCPSPARRPRQDPGDHTPTSARDPGHALRAPGLAQVAARGPAPALPPRSLFPARLLPPRRQRLRRLPLPARARRLPSPRRPRARQRRRRLLIPAGGGSGGAGARAGLAVAGRGPSHQ</sequence>
<gene>
    <name evidence="2" type="ORF">P7K49_000251</name>
</gene>
<feature type="compositionally biased region" description="Basic residues" evidence="1">
    <location>
        <begin position="73"/>
        <end position="106"/>
    </location>
</feature>
<evidence type="ECO:0000256" key="1">
    <source>
        <dbReference type="SAM" id="MobiDB-lite"/>
    </source>
</evidence>